<evidence type="ECO:0008006" key="4">
    <source>
        <dbReference type="Google" id="ProtNLM"/>
    </source>
</evidence>
<dbReference type="InterPro" id="IPR011992">
    <property type="entry name" value="EF-hand-dom_pair"/>
</dbReference>
<sequence>MSLITTYNVKNNKAALVGNWVEEDALRDKTGHARRKVPAPYFAPDRKESRIEPTYERVLLHDTPAKLTCNSHASEFTPPRFETTLQASHRYADYAVEKPGPGPRSSLRDQYLAETAQRLHSEQRARERDEQQQECHEAARTTIAKSSYLPTDTSALVKDRIPRGRNGSLARQVDPNVQHLTKAQTDSIDQMKLDLLQDTTVTRYSYAVTTGVGLNFATTVSDGSNAFGRSSTFTNELNDPSKRHGEATEPGSLHDERNGASVHQRSALKRILNVLKGDPDTAQRLLDTLRFGPAKSARTDQPQQEDEREYIEIHDFRAAFTATGAALPANSVVRGLPAILTNKEVIHIFMYFDVDNIGAIQVRSFVDFCSGLGDKYPFVSPKYLPWDPYTRTTPANNS</sequence>
<protein>
    <recommendedName>
        <fullName evidence="4">EF-hand domain-containing protein</fullName>
    </recommendedName>
</protein>
<accession>A0A0W8CNJ2</accession>
<evidence type="ECO:0000313" key="2">
    <source>
        <dbReference type="EMBL" id="KUF85783.1"/>
    </source>
</evidence>
<feature type="region of interest" description="Disordered" evidence="1">
    <location>
        <begin position="231"/>
        <end position="260"/>
    </location>
</feature>
<feature type="region of interest" description="Disordered" evidence="1">
    <location>
        <begin position="117"/>
        <end position="136"/>
    </location>
</feature>
<dbReference type="SUPFAM" id="SSF47473">
    <property type="entry name" value="EF-hand"/>
    <property type="match status" value="1"/>
</dbReference>
<evidence type="ECO:0000313" key="3">
    <source>
        <dbReference type="Proteomes" id="UP000052943"/>
    </source>
</evidence>
<proteinExistence type="predicted"/>
<evidence type="ECO:0000256" key="1">
    <source>
        <dbReference type="SAM" id="MobiDB-lite"/>
    </source>
</evidence>
<gene>
    <name evidence="2" type="ORF">AM587_10014214</name>
</gene>
<organism evidence="2 3">
    <name type="scientific">Phytophthora nicotianae</name>
    <name type="common">Potato buckeye rot agent</name>
    <name type="synonym">Phytophthora parasitica</name>
    <dbReference type="NCBI Taxonomy" id="4792"/>
    <lineage>
        <taxon>Eukaryota</taxon>
        <taxon>Sar</taxon>
        <taxon>Stramenopiles</taxon>
        <taxon>Oomycota</taxon>
        <taxon>Peronosporomycetes</taxon>
        <taxon>Peronosporales</taxon>
        <taxon>Peronosporaceae</taxon>
        <taxon>Phytophthora</taxon>
    </lineage>
</organism>
<name>A0A0W8CNJ2_PHYNI</name>
<comment type="caution">
    <text evidence="2">The sequence shown here is derived from an EMBL/GenBank/DDBJ whole genome shotgun (WGS) entry which is preliminary data.</text>
</comment>
<dbReference type="AlphaFoldDB" id="A0A0W8CNJ2"/>
<feature type="compositionally biased region" description="Basic and acidic residues" evidence="1">
    <location>
        <begin position="239"/>
        <end position="258"/>
    </location>
</feature>
<dbReference type="Proteomes" id="UP000052943">
    <property type="component" value="Unassembled WGS sequence"/>
</dbReference>
<reference evidence="2 3" key="1">
    <citation type="submission" date="2015-11" db="EMBL/GenBank/DDBJ databases">
        <title>Genomes and virulence difference between two physiological races of Phytophthora nicotianae.</title>
        <authorList>
            <person name="Liu H."/>
            <person name="Ma X."/>
            <person name="Yu H."/>
            <person name="Fang D."/>
            <person name="Li Y."/>
            <person name="Wang X."/>
            <person name="Wang W."/>
            <person name="Dong Y."/>
            <person name="Xiao B."/>
        </authorList>
    </citation>
    <scope>NUCLEOTIDE SEQUENCE [LARGE SCALE GENOMIC DNA]</scope>
    <source>
        <strain evidence="3">race 0</strain>
    </source>
</reference>
<dbReference type="EMBL" id="LNFO01002418">
    <property type="protein sequence ID" value="KUF85783.1"/>
    <property type="molecule type" value="Genomic_DNA"/>
</dbReference>
<dbReference type="OrthoDB" id="61280at2759"/>